<gene>
    <name evidence="1" type="ORF">Harvfovirus32_13</name>
</gene>
<proteinExistence type="predicted"/>
<protein>
    <submittedName>
        <fullName evidence="1">Uncharacterized protein</fullName>
    </submittedName>
</protein>
<dbReference type="EMBL" id="MK072274">
    <property type="protein sequence ID" value="AYV81417.1"/>
    <property type="molecule type" value="Genomic_DNA"/>
</dbReference>
<reference evidence="1" key="1">
    <citation type="submission" date="2018-10" db="EMBL/GenBank/DDBJ databases">
        <title>Hidden diversity of soil giant viruses.</title>
        <authorList>
            <person name="Schulz F."/>
            <person name="Alteio L."/>
            <person name="Goudeau D."/>
            <person name="Ryan E.M."/>
            <person name="Malmstrom R.R."/>
            <person name="Blanchard J."/>
            <person name="Woyke T."/>
        </authorList>
    </citation>
    <scope>NUCLEOTIDE SEQUENCE</scope>
    <source>
        <strain evidence="1">HAV1</strain>
    </source>
</reference>
<evidence type="ECO:0000313" key="1">
    <source>
        <dbReference type="EMBL" id="AYV81417.1"/>
    </source>
</evidence>
<organism evidence="1">
    <name type="scientific">Harvfovirus sp</name>
    <dbReference type="NCBI Taxonomy" id="2487768"/>
    <lineage>
        <taxon>Viruses</taxon>
        <taxon>Varidnaviria</taxon>
        <taxon>Bamfordvirae</taxon>
        <taxon>Nucleocytoviricota</taxon>
        <taxon>Megaviricetes</taxon>
        <taxon>Imitervirales</taxon>
        <taxon>Mimiviridae</taxon>
        <taxon>Klosneuvirinae</taxon>
    </lineage>
</organism>
<name>A0A3G5A2F6_9VIRU</name>
<accession>A0A3G5A2F6</accession>
<sequence length="122" mass="14359">MRNLSSFRVSHIIEAVTPDILSQVDFDQRSFKEGIRSLVIRWVRIWMEEEVVVCNLGMNRIMIATDEQMEECDIYLAVKLDAGYARRVFMNYTDRHGNRLILFRGKNRLPLPMPGFDNIIHD</sequence>